<dbReference type="Proteomes" id="UP000046393">
    <property type="component" value="Unplaced"/>
</dbReference>
<accession>A0A0N5ACL3</accession>
<evidence type="ECO:0000313" key="2">
    <source>
        <dbReference type="Proteomes" id="UP000046393"/>
    </source>
</evidence>
<reference evidence="3" key="1">
    <citation type="submission" date="2017-02" db="UniProtKB">
        <authorList>
            <consortium name="WormBaseParasite"/>
        </authorList>
    </citation>
    <scope>IDENTIFICATION</scope>
</reference>
<feature type="region of interest" description="Disordered" evidence="1">
    <location>
        <begin position="104"/>
        <end position="136"/>
    </location>
</feature>
<feature type="compositionally biased region" description="Low complexity" evidence="1">
    <location>
        <begin position="104"/>
        <end position="132"/>
    </location>
</feature>
<name>A0A0N5ACL3_9BILA</name>
<evidence type="ECO:0000256" key="1">
    <source>
        <dbReference type="SAM" id="MobiDB-lite"/>
    </source>
</evidence>
<evidence type="ECO:0000313" key="3">
    <source>
        <dbReference type="WBParaSite" id="SMUV_0000188901-mRNA-1"/>
    </source>
</evidence>
<keyword evidence="2" id="KW-1185">Reference proteome</keyword>
<sequence>MVIVNQTLSVCVNGTKSLSPVGASSPTTASEIISVVEAATTSFQRCHRRGHQHASNWIVHQEQPYRNWLLTNCNSSQEQTDRTDNSNTALATVAVTATTSVLVNSRRNRASSNSGSCSSKENNNSSSRIQDSSSRKSAGDSINIITAATADTANIEVKDTCATAISDLTLNCFTSDCTAAIATTTACESSTTICSNSNNKSAFDMNRESRHVHVVGLPEQCSHERIYSYFSS</sequence>
<organism evidence="2 3">
    <name type="scientific">Syphacia muris</name>
    <dbReference type="NCBI Taxonomy" id="451379"/>
    <lineage>
        <taxon>Eukaryota</taxon>
        <taxon>Metazoa</taxon>
        <taxon>Ecdysozoa</taxon>
        <taxon>Nematoda</taxon>
        <taxon>Chromadorea</taxon>
        <taxon>Rhabditida</taxon>
        <taxon>Spirurina</taxon>
        <taxon>Oxyuridomorpha</taxon>
        <taxon>Oxyuroidea</taxon>
        <taxon>Oxyuridae</taxon>
        <taxon>Syphacia</taxon>
    </lineage>
</organism>
<proteinExistence type="predicted"/>
<dbReference type="WBParaSite" id="SMUV_0000188901-mRNA-1">
    <property type="protein sequence ID" value="SMUV_0000188901-mRNA-1"/>
    <property type="gene ID" value="SMUV_0000188901"/>
</dbReference>
<protein>
    <submittedName>
        <fullName evidence="3">RRM domain-containing protein</fullName>
    </submittedName>
</protein>
<dbReference type="AlphaFoldDB" id="A0A0N5ACL3"/>